<dbReference type="EMBL" id="VAWA01000013">
    <property type="protein sequence ID" value="TLP74073.1"/>
    <property type="molecule type" value="Genomic_DNA"/>
</dbReference>
<dbReference type="GO" id="GO:0016020">
    <property type="term" value="C:membrane"/>
    <property type="evidence" value="ECO:0007669"/>
    <property type="project" value="UniProtKB-SubCell"/>
</dbReference>
<evidence type="ECO:0000256" key="8">
    <source>
        <dbReference type="SAM" id="Phobius"/>
    </source>
</evidence>
<organism evidence="10 11">
    <name type="scientific">Nesterenkonia sphaerica</name>
    <dbReference type="NCBI Taxonomy" id="1804988"/>
    <lineage>
        <taxon>Bacteria</taxon>
        <taxon>Bacillati</taxon>
        <taxon>Actinomycetota</taxon>
        <taxon>Actinomycetes</taxon>
        <taxon>Micrococcales</taxon>
        <taxon>Micrococcaceae</taxon>
        <taxon>Nesterenkonia</taxon>
    </lineage>
</organism>
<dbReference type="GO" id="GO:0016872">
    <property type="term" value="F:intramolecular lyase activity"/>
    <property type="evidence" value="ECO:0007669"/>
    <property type="project" value="InterPro"/>
</dbReference>
<evidence type="ECO:0000313" key="10">
    <source>
        <dbReference type="EMBL" id="TLP74073.1"/>
    </source>
</evidence>
<feature type="transmembrane region" description="Helical" evidence="8">
    <location>
        <begin position="36"/>
        <end position="63"/>
    </location>
</feature>
<evidence type="ECO:0000256" key="1">
    <source>
        <dbReference type="ARBA" id="ARBA00004141"/>
    </source>
</evidence>
<name>A0A5R9A5X5_9MICC</name>
<evidence type="ECO:0000256" key="2">
    <source>
        <dbReference type="ARBA" id="ARBA00004829"/>
    </source>
</evidence>
<gene>
    <name evidence="10" type="ORF">FEF27_09990</name>
</gene>
<evidence type="ECO:0000259" key="9">
    <source>
        <dbReference type="Pfam" id="PF18916"/>
    </source>
</evidence>
<dbReference type="Proteomes" id="UP000306544">
    <property type="component" value="Unassembled WGS sequence"/>
</dbReference>
<dbReference type="NCBIfam" id="TIGR03462">
    <property type="entry name" value="CarR_dom_SF"/>
    <property type="match status" value="1"/>
</dbReference>
<sequence>MTYLALSSGFLAVAALVAIWARLVHARSSHSADFSWRAVAAAAAVLLLLTAIFDNVIIGVGLVDYSEERISGLRLGVAPIEDFSYSIAAVVLLPSLWVLFARVQSRRRSHAQ</sequence>
<comment type="subcellular location">
    <subcellularLocation>
        <location evidence="1">Membrane</location>
        <topology evidence="1">Multi-pass membrane protein</topology>
    </subcellularLocation>
</comment>
<keyword evidence="6 8" id="KW-0472">Membrane</keyword>
<dbReference type="InterPro" id="IPR017825">
    <property type="entry name" value="Lycopene_cyclase_dom"/>
</dbReference>
<keyword evidence="4" id="KW-0125">Carotenoid biosynthesis</keyword>
<dbReference type="RefSeq" id="WP_138170715.1">
    <property type="nucleotide sequence ID" value="NZ_VAWA01000013.1"/>
</dbReference>
<proteinExistence type="predicted"/>
<evidence type="ECO:0000313" key="11">
    <source>
        <dbReference type="Proteomes" id="UP000306544"/>
    </source>
</evidence>
<dbReference type="AlphaFoldDB" id="A0A5R9A5X5"/>
<dbReference type="GO" id="GO:0045436">
    <property type="term" value="F:lycopene beta cyclase activity"/>
    <property type="evidence" value="ECO:0007669"/>
    <property type="project" value="UniProtKB-ARBA"/>
</dbReference>
<dbReference type="Pfam" id="PF18916">
    <property type="entry name" value="Lycopene_cyc"/>
    <property type="match status" value="1"/>
</dbReference>
<comment type="caution">
    <text evidence="10">The sequence shown here is derived from an EMBL/GenBank/DDBJ whole genome shotgun (WGS) entry which is preliminary data.</text>
</comment>
<keyword evidence="7" id="KW-0413">Isomerase</keyword>
<dbReference type="GO" id="GO:0016117">
    <property type="term" value="P:carotenoid biosynthetic process"/>
    <property type="evidence" value="ECO:0007669"/>
    <property type="project" value="UniProtKB-KW"/>
</dbReference>
<evidence type="ECO:0000256" key="6">
    <source>
        <dbReference type="ARBA" id="ARBA00023136"/>
    </source>
</evidence>
<protein>
    <submittedName>
        <fullName evidence="10">Lycopene cyclase domain-containing protein</fullName>
    </submittedName>
</protein>
<feature type="transmembrane region" description="Helical" evidence="8">
    <location>
        <begin position="83"/>
        <end position="103"/>
    </location>
</feature>
<keyword evidence="3 8" id="KW-0812">Transmembrane</keyword>
<feature type="transmembrane region" description="Helical" evidence="8">
    <location>
        <begin position="6"/>
        <end position="24"/>
    </location>
</feature>
<accession>A0A5R9A5X5</accession>
<reference evidence="10 11" key="1">
    <citation type="submission" date="2019-05" db="EMBL/GenBank/DDBJ databases">
        <title>Nesterenkonia sp. GY239, isolated from the Southern Atlantic Ocean.</title>
        <authorList>
            <person name="Zhang G."/>
        </authorList>
    </citation>
    <scope>NUCLEOTIDE SEQUENCE [LARGE SCALE GENOMIC DNA]</scope>
    <source>
        <strain evidence="10 11">GY239</strain>
    </source>
</reference>
<evidence type="ECO:0000256" key="5">
    <source>
        <dbReference type="ARBA" id="ARBA00022989"/>
    </source>
</evidence>
<keyword evidence="5 8" id="KW-1133">Transmembrane helix</keyword>
<evidence type="ECO:0000256" key="3">
    <source>
        <dbReference type="ARBA" id="ARBA00022692"/>
    </source>
</evidence>
<feature type="domain" description="Lycopene cyclase" evidence="9">
    <location>
        <begin position="11"/>
        <end position="93"/>
    </location>
</feature>
<dbReference type="OrthoDB" id="4411839at2"/>
<evidence type="ECO:0000256" key="7">
    <source>
        <dbReference type="ARBA" id="ARBA00023235"/>
    </source>
</evidence>
<keyword evidence="11" id="KW-1185">Reference proteome</keyword>
<comment type="pathway">
    <text evidence="2">Carotenoid biosynthesis.</text>
</comment>
<evidence type="ECO:0000256" key="4">
    <source>
        <dbReference type="ARBA" id="ARBA00022746"/>
    </source>
</evidence>